<gene>
    <name evidence="3" type="ORF">GS397_22245</name>
</gene>
<dbReference type="GO" id="GO:0006355">
    <property type="term" value="P:regulation of DNA-templated transcription"/>
    <property type="evidence" value="ECO:0007669"/>
    <property type="project" value="InterPro"/>
</dbReference>
<evidence type="ECO:0000256" key="2">
    <source>
        <dbReference type="ARBA" id="ARBA00022649"/>
    </source>
</evidence>
<protein>
    <submittedName>
        <fullName evidence="3">Type II toxin-antitoxin system ParD family antitoxin</fullName>
    </submittedName>
</protein>
<dbReference type="Pfam" id="PF03693">
    <property type="entry name" value="ParD_antitoxin"/>
    <property type="match status" value="1"/>
</dbReference>
<dbReference type="EMBL" id="CP047218">
    <property type="protein sequence ID" value="QHD70513.1"/>
    <property type="molecule type" value="Genomic_DNA"/>
</dbReference>
<dbReference type="PANTHER" id="PTHR36582">
    <property type="entry name" value="ANTITOXIN PARD"/>
    <property type="match status" value="1"/>
</dbReference>
<accession>A0A6P1GQD6</accession>
<evidence type="ECO:0000313" key="4">
    <source>
        <dbReference type="Proteomes" id="UP000464086"/>
    </source>
</evidence>
<sequence>MFWYSFAPYFPARGLHSANTSITIGDHFSHFVSEQVRSGSYGSTSDVVRVGLCLLEEHEAHVRALNDTLIAGEQSGAPRPFDFAAFEASENTHL</sequence>
<dbReference type="NCBIfam" id="TIGR02606">
    <property type="entry name" value="antidote_CC2985"/>
    <property type="match status" value="1"/>
</dbReference>
<dbReference type="Proteomes" id="UP000464086">
    <property type="component" value="Chromosome"/>
</dbReference>
<keyword evidence="2" id="KW-1277">Toxin-antitoxin system</keyword>
<reference evidence="3 4" key="1">
    <citation type="submission" date="2019-12" db="EMBL/GenBank/DDBJ databases">
        <title>Functional and genomic insights into the Sphingobium yanoikuyae YC-JY1, a bacterium efficiently degrading bisphenol A.</title>
        <authorList>
            <person name="Jia Y."/>
            <person name="Li X."/>
            <person name="Wang J."/>
            <person name="Eltoukhy A."/>
            <person name="Lamraoui I."/>
            <person name="Yan Y."/>
        </authorList>
    </citation>
    <scope>NUCLEOTIDE SEQUENCE [LARGE SCALE GENOMIC DNA]</scope>
    <source>
        <strain evidence="3 4">YC-JY1</strain>
    </source>
</reference>
<comment type="similarity">
    <text evidence="1">Belongs to the ParD antitoxin family.</text>
</comment>
<dbReference type="InterPro" id="IPR010985">
    <property type="entry name" value="Ribbon_hlx_hlx"/>
</dbReference>
<dbReference type="SUPFAM" id="SSF47598">
    <property type="entry name" value="Ribbon-helix-helix"/>
    <property type="match status" value="1"/>
</dbReference>
<proteinExistence type="inferred from homology"/>
<dbReference type="InterPro" id="IPR022789">
    <property type="entry name" value="ParD"/>
</dbReference>
<organism evidence="3 4">
    <name type="scientific">Sphingobium yanoikuyae</name>
    <name type="common">Sphingomonas yanoikuyae</name>
    <dbReference type="NCBI Taxonomy" id="13690"/>
    <lineage>
        <taxon>Bacteria</taxon>
        <taxon>Pseudomonadati</taxon>
        <taxon>Pseudomonadota</taxon>
        <taxon>Alphaproteobacteria</taxon>
        <taxon>Sphingomonadales</taxon>
        <taxon>Sphingomonadaceae</taxon>
        <taxon>Sphingobium</taxon>
    </lineage>
</organism>
<dbReference type="InterPro" id="IPR038296">
    <property type="entry name" value="ParD_sf"/>
</dbReference>
<name>A0A6P1GQD6_SPHYA</name>
<evidence type="ECO:0000256" key="1">
    <source>
        <dbReference type="ARBA" id="ARBA00008580"/>
    </source>
</evidence>
<dbReference type="PANTHER" id="PTHR36582:SF2">
    <property type="entry name" value="ANTITOXIN PARD"/>
    <property type="match status" value="1"/>
</dbReference>
<dbReference type="Gene3D" id="6.10.10.120">
    <property type="entry name" value="Antitoxin ParD1-like"/>
    <property type="match status" value="1"/>
</dbReference>
<dbReference type="AlphaFoldDB" id="A0A6P1GQD6"/>
<evidence type="ECO:0000313" key="3">
    <source>
        <dbReference type="EMBL" id="QHD70513.1"/>
    </source>
</evidence>